<name>A0AAE6WYP3_9GAMM</name>
<dbReference type="InterPro" id="IPR025948">
    <property type="entry name" value="HTH-like_dom"/>
</dbReference>
<dbReference type="InterPro" id="IPR036397">
    <property type="entry name" value="RNaseH_sf"/>
</dbReference>
<dbReference type="InterPro" id="IPR001584">
    <property type="entry name" value="Integrase_cat-core"/>
</dbReference>
<dbReference type="GO" id="GO:0015074">
    <property type="term" value="P:DNA integration"/>
    <property type="evidence" value="ECO:0007669"/>
    <property type="project" value="InterPro"/>
</dbReference>
<dbReference type="PANTHER" id="PTHR46889">
    <property type="entry name" value="TRANSPOSASE INSF FOR INSERTION SEQUENCE IS3B-RELATED"/>
    <property type="match status" value="1"/>
</dbReference>
<dbReference type="Pfam" id="PF13276">
    <property type="entry name" value="HTH_21"/>
    <property type="match status" value="1"/>
</dbReference>
<organism evidence="2 3">
    <name type="scientific">Acinetobacter schindleri</name>
    <dbReference type="NCBI Taxonomy" id="108981"/>
    <lineage>
        <taxon>Bacteria</taxon>
        <taxon>Pseudomonadati</taxon>
        <taxon>Pseudomonadota</taxon>
        <taxon>Gammaproteobacteria</taxon>
        <taxon>Moraxellales</taxon>
        <taxon>Moraxellaceae</taxon>
        <taxon>Acinetobacter</taxon>
    </lineage>
</organism>
<dbReference type="InterPro" id="IPR048020">
    <property type="entry name" value="Transpos_IS3"/>
</dbReference>
<proteinExistence type="predicted"/>
<feature type="domain" description="Integrase catalytic" evidence="1">
    <location>
        <begin position="105"/>
        <end position="247"/>
    </location>
</feature>
<dbReference type="AlphaFoldDB" id="A0AAE6WYP3"/>
<evidence type="ECO:0000313" key="2">
    <source>
        <dbReference type="EMBL" id="QIC68857.1"/>
    </source>
</evidence>
<gene>
    <name evidence="2" type="ORF">FSC10_16080</name>
</gene>
<keyword evidence="2" id="KW-0614">Plasmid</keyword>
<dbReference type="Gene3D" id="3.30.420.10">
    <property type="entry name" value="Ribonuclease H-like superfamily/Ribonuclease H"/>
    <property type="match status" value="1"/>
</dbReference>
<dbReference type="InterPro" id="IPR012337">
    <property type="entry name" value="RNaseH-like_sf"/>
</dbReference>
<dbReference type="InterPro" id="IPR050900">
    <property type="entry name" value="Transposase_IS3/IS150/IS904"/>
</dbReference>
<accession>A0AAE6WYP3</accession>
<dbReference type="EMBL" id="CP044466">
    <property type="protein sequence ID" value="QIC68857.1"/>
    <property type="molecule type" value="Genomic_DNA"/>
</dbReference>
<sequence length="247" mass="28616">MCRVLKIARAGYYAWLHEPESGRTIEDKRLLQLIRSSYDASYGIYGYRRITLDLKELGESCGPNRVLKIMKNNGIAAVRGYKKHKSYGRGRPQIVPPNHLNREFVVNTPDTSWVTDITYIRTWQGWLYLAVVLDLYSRKVIGWSMKPTLAKDIVLDALLMAVWRRRPNEPVIIHSDQGSQYSSGDWQKFCQKHNLVPSMSRRGNCWDNAVAESFFSSLKKERTLYTTNFTEPLSYQDSAFLKLPKFP</sequence>
<dbReference type="GO" id="GO:0003676">
    <property type="term" value="F:nucleic acid binding"/>
    <property type="evidence" value="ECO:0007669"/>
    <property type="project" value="InterPro"/>
</dbReference>
<reference evidence="2 3" key="1">
    <citation type="submission" date="2019-09" db="EMBL/GenBank/DDBJ databases">
        <title>Non-baumannii Acinetobacter spp. carrying blaNDM-1 isolated in China.</title>
        <authorList>
            <person name="Cui C."/>
            <person name="Chen C."/>
            <person name="Sun J."/>
            <person name="Liu Y."/>
        </authorList>
    </citation>
    <scope>NUCLEOTIDE SEQUENCE [LARGE SCALE GENOMIC DNA]</scope>
    <source>
        <strain evidence="2 3">HZE23-1</strain>
        <plasmid evidence="3">phze23-1-3</plasmid>
    </source>
</reference>
<dbReference type="PROSITE" id="PS50994">
    <property type="entry name" value="INTEGRASE"/>
    <property type="match status" value="1"/>
</dbReference>
<dbReference type="Pfam" id="PF00665">
    <property type="entry name" value="rve"/>
    <property type="match status" value="1"/>
</dbReference>
<dbReference type="SUPFAM" id="SSF53098">
    <property type="entry name" value="Ribonuclease H-like"/>
    <property type="match status" value="1"/>
</dbReference>
<evidence type="ECO:0000313" key="3">
    <source>
        <dbReference type="Proteomes" id="UP000503505"/>
    </source>
</evidence>
<dbReference type="NCBIfam" id="NF033516">
    <property type="entry name" value="transpos_IS3"/>
    <property type="match status" value="1"/>
</dbReference>
<protein>
    <submittedName>
        <fullName evidence="2">IS3 family transposase</fullName>
    </submittedName>
</protein>
<dbReference type="Proteomes" id="UP000503505">
    <property type="component" value="Plasmid pHZE23-1-3"/>
</dbReference>
<evidence type="ECO:0000259" key="1">
    <source>
        <dbReference type="PROSITE" id="PS50994"/>
    </source>
</evidence>
<geneLocation type="plasmid" evidence="3">
    <name>phze23-1-3</name>
</geneLocation>
<dbReference type="PANTHER" id="PTHR46889:SF4">
    <property type="entry name" value="TRANSPOSASE INSO FOR INSERTION SEQUENCE ELEMENT IS911B-RELATED"/>
    <property type="match status" value="1"/>
</dbReference>